<comment type="similarity">
    <text evidence="1">Belongs to the 4-hydroxybenzoyl-CoA thioesterase family.</text>
</comment>
<accession>A0A1B9F8V5</accession>
<dbReference type="PANTHER" id="PTHR31793:SF27">
    <property type="entry name" value="NOVEL THIOESTERASE SUPERFAMILY DOMAIN AND SAPOSIN A-TYPE DOMAIN CONTAINING PROTEIN (0610012H03RIK)"/>
    <property type="match status" value="1"/>
</dbReference>
<dbReference type="Pfam" id="PF13279">
    <property type="entry name" value="4HBT_2"/>
    <property type="match status" value="1"/>
</dbReference>
<dbReference type="SUPFAM" id="SSF54637">
    <property type="entry name" value="Thioesterase/thiol ester dehydrase-isomerase"/>
    <property type="match status" value="1"/>
</dbReference>
<dbReference type="PIRSF" id="PIRSF003230">
    <property type="entry name" value="YbgC"/>
    <property type="match status" value="1"/>
</dbReference>
<comment type="caution">
    <text evidence="3">The sequence shown here is derived from an EMBL/GenBank/DDBJ whole genome shotgun (WGS) entry which is preliminary data.</text>
</comment>
<dbReference type="Gene3D" id="3.10.129.10">
    <property type="entry name" value="Hotdog Thioesterase"/>
    <property type="match status" value="1"/>
</dbReference>
<dbReference type="PANTHER" id="PTHR31793">
    <property type="entry name" value="4-HYDROXYBENZOYL-COA THIOESTERASE FAMILY MEMBER"/>
    <property type="match status" value="1"/>
</dbReference>
<dbReference type="CDD" id="cd00586">
    <property type="entry name" value="4HBT"/>
    <property type="match status" value="1"/>
</dbReference>
<organism evidence="3 4">
    <name type="scientific">Dissulfuribacter thermophilus</name>
    <dbReference type="NCBI Taxonomy" id="1156395"/>
    <lineage>
        <taxon>Bacteria</taxon>
        <taxon>Pseudomonadati</taxon>
        <taxon>Thermodesulfobacteriota</taxon>
        <taxon>Dissulfuribacteria</taxon>
        <taxon>Dissulfuribacterales</taxon>
        <taxon>Dissulfuribacteraceae</taxon>
        <taxon>Dissulfuribacter</taxon>
    </lineage>
</organism>
<keyword evidence="2" id="KW-0378">Hydrolase</keyword>
<sequence>MVHTKLYRVIYGDTDKAGVVYYGNYLRFFEIGRTEFFRDLANLSYKDLEEEGIMMPVVEAYVRYKSPAFYDDLLSIETAISGLDDYSVTFFYRITRHGEDKVIVQGSTKLTVVDKEKGSIRKMPSKLLNLLDPLVIRPEPQKANLN</sequence>
<dbReference type="Proteomes" id="UP000093080">
    <property type="component" value="Unassembled WGS sequence"/>
</dbReference>
<dbReference type="RefSeq" id="WP_067615443.1">
    <property type="nucleotide sequence ID" value="NZ_MAGO01000001.1"/>
</dbReference>
<dbReference type="InterPro" id="IPR006684">
    <property type="entry name" value="YbgC/YbaW"/>
</dbReference>
<proteinExistence type="inferred from homology"/>
<dbReference type="AlphaFoldDB" id="A0A1B9F8V5"/>
<dbReference type="EMBL" id="MAGO01000001">
    <property type="protein sequence ID" value="OCC16336.1"/>
    <property type="molecule type" value="Genomic_DNA"/>
</dbReference>
<evidence type="ECO:0000256" key="1">
    <source>
        <dbReference type="ARBA" id="ARBA00005953"/>
    </source>
</evidence>
<keyword evidence="4" id="KW-1185">Reference proteome</keyword>
<gene>
    <name evidence="3" type="ORF">DBT_0153</name>
</gene>
<evidence type="ECO:0000313" key="4">
    <source>
        <dbReference type="Proteomes" id="UP000093080"/>
    </source>
</evidence>
<evidence type="ECO:0000313" key="3">
    <source>
        <dbReference type="EMBL" id="OCC16336.1"/>
    </source>
</evidence>
<name>A0A1B9F8V5_9BACT</name>
<dbReference type="InterPro" id="IPR050563">
    <property type="entry name" value="4-hydroxybenzoyl-CoA_TE"/>
</dbReference>
<dbReference type="InterPro" id="IPR029069">
    <property type="entry name" value="HotDog_dom_sf"/>
</dbReference>
<dbReference type="STRING" id="1156395.DBT_0153"/>
<dbReference type="OrthoDB" id="9808429at2"/>
<protein>
    <submittedName>
        <fullName evidence="3">4-hydroxybenzoyl-CoA thioesterase family active site</fullName>
    </submittedName>
</protein>
<reference evidence="3 4" key="1">
    <citation type="submission" date="2016-06" db="EMBL/GenBank/DDBJ databases">
        <title>Respiratory ammonification of nitrate coupled to the oxidation of elemental sulfur in deep-sea autotrophic thermophilic bacteria.</title>
        <authorList>
            <person name="Slobodkina G.B."/>
            <person name="Mardanov A.V."/>
            <person name="Ravin N.V."/>
            <person name="Frolova A.A."/>
            <person name="Viryasiv M.B."/>
            <person name="Chernyh N.A."/>
            <person name="Bonch-Osmolovskaya E.A."/>
            <person name="Slobodkin A.I."/>
        </authorList>
    </citation>
    <scope>NUCLEOTIDE SEQUENCE [LARGE SCALE GENOMIC DNA]</scope>
    <source>
        <strain evidence="3 4">S69</strain>
    </source>
</reference>
<evidence type="ECO:0000256" key="2">
    <source>
        <dbReference type="ARBA" id="ARBA00022801"/>
    </source>
</evidence>
<dbReference type="PATRIC" id="fig|1156395.6.peg.149"/>
<dbReference type="GO" id="GO:0047617">
    <property type="term" value="F:fatty acyl-CoA hydrolase activity"/>
    <property type="evidence" value="ECO:0007669"/>
    <property type="project" value="TreeGrafter"/>
</dbReference>
<dbReference type="NCBIfam" id="TIGR00051">
    <property type="entry name" value="YbgC/FadM family acyl-CoA thioesterase"/>
    <property type="match status" value="1"/>
</dbReference>